<reference evidence="21 22" key="1">
    <citation type="submission" date="2018-07" db="EMBL/GenBank/DDBJ databases">
        <title>Genome sequence of Rhodococcus rhodnii ATCC 35071 from Rhodnius prolixus.</title>
        <authorList>
            <person name="Patel V."/>
            <person name="Vogel K.J."/>
        </authorList>
    </citation>
    <scope>NUCLEOTIDE SEQUENCE [LARGE SCALE GENOMIC DNA]</scope>
    <source>
        <strain evidence="21 22">ATCC 35071</strain>
    </source>
</reference>
<dbReference type="AlphaFoldDB" id="A0A6P2CGZ4"/>
<dbReference type="Pfam" id="PF22025">
    <property type="entry name" value="ThiI_fer"/>
    <property type="match status" value="1"/>
</dbReference>
<dbReference type="Pfam" id="PF02568">
    <property type="entry name" value="ThiI"/>
    <property type="match status" value="1"/>
</dbReference>
<evidence type="ECO:0000313" key="22">
    <source>
        <dbReference type="Proteomes" id="UP000471120"/>
    </source>
</evidence>
<evidence type="ECO:0000256" key="2">
    <source>
        <dbReference type="ARBA" id="ARBA00022490"/>
    </source>
</evidence>
<comment type="pathway">
    <text evidence="18">Cofactor biosynthesis; thiamine diphosphate biosynthesis.</text>
</comment>
<dbReference type="Proteomes" id="UP000471120">
    <property type="component" value="Unassembled WGS sequence"/>
</dbReference>
<dbReference type="GO" id="GO:0052837">
    <property type="term" value="P:thiazole biosynthetic process"/>
    <property type="evidence" value="ECO:0007669"/>
    <property type="project" value="TreeGrafter"/>
</dbReference>
<evidence type="ECO:0000256" key="17">
    <source>
        <dbReference type="ARBA" id="ARBA00080570"/>
    </source>
</evidence>
<dbReference type="GO" id="GO:0005524">
    <property type="term" value="F:ATP binding"/>
    <property type="evidence" value="ECO:0007669"/>
    <property type="project" value="UniProtKB-UniRule"/>
</dbReference>
<comment type="caution">
    <text evidence="21">The sequence shown here is derived from an EMBL/GenBank/DDBJ whole genome shotgun (WGS) entry which is preliminary data.</text>
</comment>
<evidence type="ECO:0000313" key="21">
    <source>
        <dbReference type="EMBL" id="TXG90238.1"/>
    </source>
</evidence>
<gene>
    <name evidence="18 21" type="primary">thiI</name>
    <name evidence="21" type="ORF">DW322_08395</name>
</gene>
<dbReference type="InterPro" id="IPR050102">
    <property type="entry name" value="tRNA_sulfurtransferase_ThiI"/>
</dbReference>
<keyword evidence="5 18" id="KW-0547">Nucleotide-binding</keyword>
<dbReference type="InterPro" id="IPR049962">
    <property type="entry name" value="THUMP_ThiI"/>
</dbReference>
<name>A0A6P2CGZ4_9NOCA</name>
<sequence length="442" mass="48083">MNDSLDASAAGSAPTLPGEPVVLLKLGEVFLKGANRERLTRTLVDNLIAMLRDVAPARVRLRHGVVVVRANDRSEETVAALADRCADVLGISRLHRARRIAPSMEALDAAAVAMLARRTGTFAVRARRRDRSFPLTSEQLNRHVGSTIGTTLGRTVRLREPDTTLHIEVDAGAVFVYCDGVSDGDSSRGRGGLPVGMSGRALVLLSGGIDSPVAAYRMMRRGMRVDFLHFSGVPLTGPESVFKAYALCSALERFERRPQLYVSSFGKAQQQIRVSSDERNAMIVQRRLMLRVGEVLARRHHYDALVTGDALGQVASQTLTNIASQDAAVSLPVLRPLLAMDKTEIIEQAREIGTFDISQLPGDDCCSLLAPRRAETHAKEDEIARIERRLDAVELAETVADAVRPYRATRERRPSRTESTLNLPAPTAASINAPTPSARTSS</sequence>
<dbReference type="SUPFAM" id="SSF52402">
    <property type="entry name" value="Adenine nucleotide alpha hydrolases-like"/>
    <property type="match status" value="1"/>
</dbReference>
<dbReference type="CDD" id="cd11716">
    <property type="entry name" value="THUMP_ThiI"/>
    <property type="match status" value="1"/>
</dbReference>
<comment type="similarity">
    <text evidence="12 18">Belongs to the ThiI family.</text>
</comment>
<dbReference type="RefSeq" id="WP_010837063.1">
    <property type="nucleotide sequence ID" value="NZ_QRCM01000001.1"/>
</dbReference>
<dbReference type="EC" id="2.8.1.4" evidence="13 18"/>
<dbReference type="Pfam" id="PF02926">
    <property type="entry name" value="THUMP"/>
    <property type="match status" value="1"/>
</dbReference>
<evidence type="ECO:0000256" key="4">
    <source>
        <dbReference type="ARBA" id="ARBA00022679"/>
    </source>
</evidence>
<evidence type="ECO:0000256" key="3">
    <source>
        <dbReference type="ARBA" id="ARBA00022555"/>
    </source>
</evidence>
<feature type="binding site" evidence="18">
    <location>
        <begin position="229"/>
        <end position="230"/>
    </location>
    <ligand>
        <name>ATP</name>
        <dbReference type="ChEBI" id="CHEBI:30616"/>
    </ligand>
</feature>
<comment type="subcellular location">
    <subcellularLocation>
        <location evidence="1 18">Cytoplasm</location>
    </subcellularLocation>
</comment>
<dbReference type="GO" id="GO:0004810">
    <property type="term" value="F:CCA tRNA nucleotidyltransferase activity"/>
    <property type="evidence" value="ECO:0007669"/>
    <property type="project" value="InterPro"/>
</dbReference>
<evidence type="ECO:0000256" key="12">
    <source>
        <dbReference type="ARBA" id="ARBA00061472"/>
    </source>
</evidence>
<evidence type="ECO:0000256" key="1">
    <source>
        <dbReference type="ARBA" id="ARBA00004496"/>
    </source>
</evidence>
<feature type="binding site" evidence="18">
    <location>
        <position position="308"/>
    </location>
    <ligand>
        <name>ATP</name>
        <dbReference type="ChEBI" id="CHEBI:30616"/>
    </ligand>
</feature>
<dbReference type="InterPro" id="IPR020536">
    <property type="entry name" value="ThiI_AANH"/>
</dbReference>
<feature type="binding site" evidence="18">
    <location>
        <begin position="204"/>
        <end position="205"/>
    </location>
    <ligand>
        <name>ATP</name>
        <dbReference type="ChEBI" id="CHEBI:30616"/>
    </ligand>
</feature>
<evidence type="ECO:0000259" key="20">
    <source>
        <dbReference type="PROSITE" id="PS51165"/>
    </source>
</evidence>
<evidence type="ECO:0000256" key="9">
    <source>
        <dbReference type="ARBA" id="ARBA00050570"/>
    </source>
</evidence>
<dbReference type="HAMAP" id="MF_00021">
    <property type="entry name" value="ThiI"/>
    <property type="match status" value="1"/>
</dbReference>
<dbReference type="PANTHER" id="PTHR43209:SF1">
    <property type="entry name" value="TRNA SULFURTRANSFERASE"/>
    <property type="match status" value="1"/>
</dbReference>
<keyword evidence="6 18" id="KW-0067">ATP-binding</keyword>
<evidence type="ECO:0000256" key="18">
    <source>
        <dbReference type="HAMAP-Rule" id="MF_00021"/>
    </source>
</evidence>
<dbReference type="InterPro" id="IPR004114">
    <property type="entry name" value="THUMP_dom"/>
</dbReference>
<dbReference type="PANTHER" id="PTHR43209">
    <property type="entry name" value="TRNA SULFURTRANSFERASE"/>
    <property type="match status" value="1"/>
</dbReference>
<dbReference type="GO" id="GO:0005829">
    <property type="term" value="C:cytosol"/>
    <property type="evidence" value="ECO:0007669"/>
    <property type="project" value="TreeGrafter"/>
</dbReference>
<dbReference type="InterPro" id="IPR003720">
    <property type="entry name" value="tRNA_STrfase"/>
</dbReference>
<comment type="function">
    <text evidence="11 18">Catalyzes the ATP-dependent transfer of a sulfur to tRNA to produce 4-thiouridine in position 8 of tRNAs, which functions as a near-UV photosensor. Also catalyzes the transfer of sulfur to the sulfur carrier protein ThiS, forming ThiS-thiocarboxylate. This is a step in the synthesis of thiazole, in the thiamine biosynthesis pathway. The sulfur is donated as persulfide by IscS.</text>
</comment>
<keyword evidence="4 18" id="KW-0808">Transferase</keyword>
<feature type="domain" description="THUMP" evidence="20">
    <location>
        <begin position="79"/>
        <end position="180"/>
    </location>
</feature>
<protein>
    <recommendedName>
        <fullName evidence="14 18">Probable tRNA sulfurtransferase</fullName>
        <ecNumber evidence="13 18">2.8.1.4</ecNumber>
    </recommendedName>
    <alternativeName>
        <fullName evidence="15 18">Sulfur carrier protein ThiS sulfurtransferase</fullName>
    </alternativeName>
    <alternativeName>
        <fullName evidence="16 18">Thiamine biosynthesis protein ThiI</fullName>
    </alternativeName>
    <alternativeName>
        <fullName evidence="17 18">tRNA 4-thiouridine synthase</fullName>
    </alternativeName>
</protein>
<dbReference type="CDD" id="cd01712">
    <property type="entry name" value="PPase_ThiI"/>
    <property type="match status" value="1"/>
</dbReference>
<dbReference type="Gene3D" id="3.30.2130.30">
    <property type="match status" value="1"/>
</dbReference>
<dbReference type="GO" id="GO:0002937">
    <property type="term" value="P:tRNA 4-thiouridine biosynthesis"/>
    <property type="evidence" value="ECO:0007669"/>
    <property type="project" value="TreeGrafter"/>
</dbReference>
<feature type="binding site" evidence="18">
    <location>
        <position position="286"/>
    </location>
    <ligand>
        <name>ATP</name>
        <dbReference type="ChEBI" id="CHEBI:30616"/>
    </ligand>
</feature>
<evidence type="ECO:0000256" key="8">
    <source>
        <dbReference type="ARBA" id="ARBA00022977"/>
    </source>
</evidence>
<evidence type="ECO:0000256" key="11">
    <source>
        <dbReference type="ARBA" id="ARBA00058382"/>
    </source>
</evidence>
<dbReference type="FunFam" id="3.40.50.620:FF:000053">
    <property type="entry name" value="Probable tRNA sulfurtransferase"/>
    <property type="match status" value="1"/>
</dbReference>
<dbReference type="GO" id="GO:0000049">
    <property type="term" value="F:tRNA binding"/>
    <property type="evidence" value="ECO:0007669"/>
    <property type="project" value="UniProtKB-UniRule"/>
</dbReference>
<evidence type="ECO:0000256" key="10">
    <source>
        <dbReference type="ARBA" id="ARBA00052330"/>
    </source>
</evidence>
<proteinExistence type="inferred from homology"/>
<keyword evidence="7 18" id="KW-0694">RNA-binding</keyword>
<dbReference type="GO" id="GO:0140741">
    <property type="term" value="F:tRNA-uracil-4 sulfurtransferase activity"/>
    <property type="evidence" value="ECO:0007669"/>
    <property type="project" value="UniProtKB-EC"/>
</dbReference>
<dbReference type="GO" id="GO:0009228">
    <property type="term" value="P:thiamine biosynthetic process"/>
    <property type="evidence" value="ECO:0007669"/>
    <property type="project" value="UniProtKB-KW"/>
</dbReference>
<dbReference type="InterPro" id="IPR014729">
    <property type="entry name" value="Rossmann-like_a/b/a_fold"/>
</dbReference>
<comment type="catalytic activity">
    <reaction evidence="9 18">
        <text>[ThiI sulfur-carrier protein]-S-sulfanyl-L-cysteine + a uridine in tRNA + 2 reduced [2Fe-2S]-[ferredoxin] + ATP + H(+) = [ThiI sulfur-carrier protein]-L-cysteine + a 4-thiouridine in tRNA + 2 oxidized [2Fe-2S]-[ferredoxin] + AMP + diphosphate</text>
        <dbReference type="Rhea" id="RHEA:24176"/>
        <dbReference type="Rhea" id="RHEA-COMP:10000"/>
        <dbReference type="Rhea" id="RHEA-COMP:10001"/>
        <dbReference type="Rhea" id="RHEA-COMP:13337"/>
        <dbReference type="Rhea" id="RHEA-COMP:13338"/>
        <dbReference type="Rhea" id="RHEA-COMP:13339"/>
        <dbReference type="Rhea" id="RHEA-COMP:13340"/>
        <dbReference type="ChEBI" id="CHEBI:15378"/>
        <dbReference type="ChEBI" id="CHEBI:29950"/>
        <dbReference type="ChEBI" id="CHEBI:30616"/>
        <dbReference type="ChEBI" id="CHEBI:33019"/>
        <dbReference type="ChEBI" id="CHEBI:33737"/>
        <dbReference type="ChEBI" id="CHEBI:33738"/>
        <dbReference type="ChEBI" id="CHEBI:61963"/>
        <dbReference type="ChEBI" id="CHEBI:65315"/>
        <dbReference type="ChEBI" id="CHEBI:136798"/>
        <dbReference type="ChEBI" id="CHEBI:456215"/>
        <dbReference type="EC" id="2.8.1.4"/>
    </reaction>
</comment>
<dbReference type="Gene3D" id="3.40.50.620">
    <property type="entry name" value="HUPs"/>
    <property type="match status" value="1"/>
</dbReference>
<organism evidence="21 22">
    <name type="scientific">Rhodococcus rhodnii</name>
    <dbReference type="NCBI Taxonomy" id="38312"/>
    <lineage>
        <taxon>Bacteria</taxon>
        <taxon>Bacillati</taxon>
        <taxon>Actinomycetota</taxon>
        <taxon>Actinomycetes</taxon>
        <taxon>Mycobacteriales</taxon>
        <taxon>Nocardiaceae</taxon>
        <taxon>Rhodococcus</taxon>
    </lineage>
</organism>
<keyword evidence="8 18" id="KW-0784">Thiamine biosynthesis</keyword>
<dbReference type="InterPro" id="IPR049961">
    <property type="entry name" value="ThiI_N"/>
</dbReference>
<feature type="compositionally biased region" description="Polar residues" evidence="19">
    <location>
        <begin position="429"/>
        <end position="442"/>
    </location>
</feature>
<dbReference type="PROSITE" id="PS51165">
    <property type="entry name" value="THUMP"/>
    <property type="match status" value="1"/>
</dbReference>
<evidence type="ECO:0000256" key="7">
    <source>
        <dbReference type="ARBA" id="ARBA00022884"/>
    </source>
</evidence>
<evidence type="ECO:0000256" key="14">
    <source>
        <dbReference type="ARBA" id="ARBA00071867"/>
    </source>
</evidence>
<dbReference type="GO" id="GO:0009229">
    <property type="term" value="P:thiamine diphosphate biosynthetic process"/>
    <property type="evidence" value="ECO:0007669"/>
    <property type="project" value="UniProtKB-UniRule"/>
</dbReference>
<evidence type="ECO:0000256" key="19">
    <source>
        <dbReference type="SAM" id="MobiDB-lite"/>
    </source>
</evidence>
<dbReference type="NCBIfam" id="TIGR00342">
    <property type="entry name" value="tRNA uracil 4-sulfurtransferase ThiI"/>
    <property type="match status" value="1"/>
</dbReference>
<evidence type="ECO:0000256" key="5">
    <source>
        <dbReference type="ARBA" id="ARBA00022741"/>
    </source>
</evidence>
<accession>A0A6P2CGZ4</accession>
<keyword evidence="3 18" id="KW-0820">tRNA-binding</keyword>
<keyword evidence="2 18" id="KW-0963">Cytoplasm</keyword>
<dbReference type="SUPFAM" id="SSF143437">
    <property type="entry name" value="THUMP domain-like"/>
    <property type="match status" value="1"/>
</dbReference>
<evidence type="ECO:0000256" key="13">
    <source>
        <dbReference type="ARBA" id="ARBA00066827"/>
    </source>
</evidence>
<dbReference type="EMBL" id="QRCM01000001">
    <property type="protein sequence ID" value="TXG90238.1"/>
    <property type="molecule type" value="Genomic_DNA"/>
</dbReference>
<comment type="catalytic activity">
    <reaction evidence="10 18">
        <text>[ThiS sulfur-carrier protein]-C-terminal Gly-Gly-AMP + S-sulfanyl-L-cysteinyl-[cysteine desulfurase] + AH2 = [ThiS sulfur-carrier protein]-C-terminal-Gly-aminoethanethioate + L-cysteinyl-[cysteine desulfurase] + A + AMP + 2 H(+)</text>
        <dbReference type="Rhea" id="RHEA:43340"/>
        <dbReference type="Rhea" id="RHEA-COMP:12157"/>
        <dbReference type="Rhea" id="RHEA-COMP:12158"/>
        <dbReference type="Rhea" id="RHEA-COMP:12910"/>
        <dbReference type="Rhea" id="RHEA-COMP:19908"/>
        <dbReference type="ChEBI" id="CHEBI:13193"/>
        <dbReference type="ChEBI" id="CHEBI:15378"/>
        <dbReference type="ChEBI" id="CHEBI:17499"/>
        <dbReference type="ChEBI" id="CHEBI:29950"/>
        <dbReference type="ChEBI" id="CHEBI:61963"/>
        <dbReference type="ChEBI" id="CHEBI:90618"/>
        <dbReference type="ChEBI" id="CHEBI:232372"/>
        <dbReference type="ChEBI" id="CHEBI:456215"/>
    </reaction>
</comment>
<evidence type="ECO:0000256" key="16">
    <source>
        <dbReference type="ARBA" id="ARBA00077849"/>
    </source>
</evidence>
<evidence type="ECO:0000256" key="15">
    <source>
        <dbReference type="ARBA" id="ARBA00075337"/>
    </source>
</evidence>
<feature type="binding site" evidence="18">
    <location>
        <position position="317"/>
    </location>
    <ligand>
        <name>ATP</name>
        <dbReference type="ChEBI" id="CHEBI:30616"/>
    </ligand>
</feature>
<dbReference type="SMART" id="SM00981">
    <property type="entry name" value="THUMP"/>
    <property type="match status" value="1"/>
</dbReference>
<evidence type="ECO:0000256" key="6">
    <source>
        <dbReference type="ARBA" id="ARBA00022840"/>
    </source>
</evidence>
<dbReference type="UniPathway" id="UPA00060"/>
<feature type="region of interest" description="Disordered" evidence="19">
    <location>
        <begin position="405"/>
        <end position="442"/>
    </location>
</feature>
<dbReference type="InterPro" id="IPR054173">
    <property type="entry name" value="ThiI_fer"/>
</dbReference>